<protein>
    <submittedName>
        <fullName evidence="3">Uncharacterized protein</fullName>
    </submittedName>
</protein>
<keyword evidence="2" id="KW-0732">Signal</keyword>
<sequence>MQVNHLIAALVFSAVLGLPTAAMANIRVQTNRVNVSISDSGNIRVDTPGSTSRSGRYSRRPAYYRTSGRNCRSYQSYRTSRQGNTVYSSSSTSTTVC</sequence>
<dbReference type="Proteomes" id="UP000607397">
    <property type="component" value="Unassembled WGS sequence"/>
</dbReference>
<dbReference type="AlphaFoldDB" id="A0A8K2A9F9"/>
<feature type="region of interest" description="Disordered" evidence="1">
    <location>
        <begin position="73"/>
        <end position="97"/>
    </location>
</feature>
<evidence type="ECO:0000256" key="2">
    <source>
        <dbReference type="SAM" id="SignalP"/>
    </source>
</evidence>
<feature type="signal peptide" evidence="2">
    <location>
        <begin position="1"/>
        <end position="24"/>
    </location>
</feature>
<feature type="region of interest" description="Disordered" evidence="1">
    <location>
        <begin position="39"/>
        <end position="59"/>
    </location>
</feature>
<accession>A0A8K2A9F9</accession>
<evidence type="ECO:0000313" key="3">
    <source>
        <dbReference type="EMBL" id="NCJ08155.1"/>
    </source>
</evidence>
<reference evidence="3" key="1">
    <citation type="submission" date="2019-12" db="EMBL/GenBank/DDBJ databases">
        <title>High-Quality draft genome sequences of three cyanobacteria isolated from the limestone walls of the Old Cathedral of Coimbra.</title>
        <authorList>
            <person name="Tiago I."/>
            <person name="Soares F."/>
            <person name="Portugal A."/>
        </authorList>
    </citation>
    <scope>NUCLEOTIDE SEQUENCE [LARGE SCALE GENOMIC DNA]</scope>
    <source>
        <strain evidence="3">C</strain>
    </source>
</reference>
<proteinExistence type="predicted"/>
<evidence type="ECO:0000313" key="4">
    <source>
        <dbReference type="Proteomes" id="UP000607397"/>
    </source>
</evidence>
<evidence type="ECO:0000256" key="1">
    <source>
        <dbReference type="SAM" id="MobiDB-lite"/>
    </source>
</evidence>
<feature type="compositionally biased region" description="Polar residues" evidence="1">
    <location>
        <begin position="73"/>
        <end position="87"/>
    </location>
</feature>
<feature type="chain" id="PRO_5035455889" evidence="2">
    <location>
        <begin position="25"/>
        <end position="97"/>
    </location>
</feature>
<keyword evidence="4" id="KW-1185">Reference proteome</keyword>
<organism evidence="3 4">
    <name type="scientific">Petrachloros mirabilis ULC683</name>
    <dbReference type="NCBI Taxonomy" id="2781853"/>
    <lineage>
        <taxon>Bacteria</taxon>
        <taxon>Bacillati</taxon>
        <taxon>Cyanobacteriota</taxon>
        <taxon>Cyanophyceae</taxon>
        <taxon>Synechococcales</taxon>
        <taxon>Petrachlorosaceae</taxon>
        <taxon>Petrachloros</taxon>
        <taxon>Petrachloros mirabilis</taxon>
    </lineage>
</organism>
<name>A0A8K2A9F9_9CYAN</name>
<feature type="compositionally biased region" description="Low complexity" evidence="1">
    <location>
        <begin position="88"/>
        <end position="97"/>
    </location>
</feature>
<dbReference type="EMBL" id="WVIC01000042">
    <property type="protein sequence ID" value="NCJ08155.1"/>
    <property type="molecule type" value="Genomic_DNA"/>
</dbReference>
<gene>
    <name evidence="3" type="ORF">GS597_16900</name>
</gene>
<dbReference type="RefSeq" id="WP_161826632.1">
    <property type="nucleotide sequence ID" value="NZ_WVIC01000042.1"/>
</dbReference>
<comment type="caution">
    <text evidence="3">The sequence shown here is derived from an EMBL/GenBank/DDBJ whole genome shotgun (WGS) entry which is preliminary data.</text>
</comment>